<evidence type="ECO:0000256" key="2">
    <source>
        <dbReference type="ARBA" id="ARBA00009033"/>
    </source>
</evidence>
<dbReference type="InterPro" id="IPR008276">
    <property type="entry name" value="C_nuclsd_transpt"/>
</dbReference>
<evidence type="ECO:0000256" key="1">
    <source>
        <dbReference type="ARBA" id="ARBA00004651"/>
    </source>
</evidence>
<feature type="transmembrane region" description="Helical" evidence="7">
    <location>
        <begin position="285"/>
        <end position="305"/>
    </location>
</feature>
<gene>
    <name evidence="11" type="ORF">Gxy13693_005_020</name>
</gene>
<comment type="similarity">
    <text evidence="2">Belongs to the concentrative nucleoside transporter (CNT) (TC 2.A.41) family.</text>
</comment>
<feature type="transmembrane region" description="Helical" evidence="7">
    <location>
        <begin position="391"/>
        <end position="410"/>
    </location>
</feature>
<evidence type="ECO:0000259" key="9">
    <source>
        <dbReference type="Pfam" id="PF07662"/>
    </source>
</evidence>
<evidence type="ECO:0000256" key="4">
    <source>
        <dbReference type="ARBA" id="ARBA00022692"/>
    </source>
</evidence>
<protein>
    <submittedName>
        <fullName evidence="11">Nucleoside permease</fullName>
    </submittedName>
</protein>
<dbReference type="GO" id="GO:0005886">
    <property type="term" value="C:plasma membrane"/>
    <property type="evidence" value="ECO:0007669"/>
    <property type="project" value="UniProtKB-SubCell"/>
</dbReference>
<dbReference type="EMBL" id="BANJ01000005">
    <property type="protein sequence ID" value="GAN98539.1"/>
    <property type="molecule type" value="Genomic_DNA"/>
</dbReference>
<comment type="subcellular location">
    <subcellularLocation>
        <location evidence="1">Cell membrane</location>
        <topology evidence="1">Multi-pass membrane protein</topology>
    </subcellularLocation>
</comment>
<dbReference type="Pfam" id="PF07662">
    <property type="entry name" value="Nucleos_tra2_C"/>
    <property type="match status" value="1"/>
</dbReference>
<feature type="transmembrane region" description="Helical" evidence="7">
    <location>
        <begin position="172"/>
        <end position="193"/>
    </location>
</feature>
<keyword evidence="5 7" id="KW-1133">Transmembrane helix</keyword>
<dbReference type="Pfam" id="PF01773">
    <property type="entry name" value="Nucleos_tra2_N"/>
    <property type="match status" value="1"/>
</dbReference>
<reference evidence="11 12" key="1">
    <citation type="submission" date="2012-11" db="EMBL/GenBank/DDBJ databases">
        <title>Whole genome sequence of Gluconacetobacter xylinus NBRC 13693.</title>
        <authorList>
            <person name="Azuma Y."/>
            <person name="Higashiura N."/>
            <person name="Hirakawa H."/>
            <person name="Matsushita K."/>
        </authorList>
    </citation>
    <scope>NUCLEOTIDE SEQUENCE [LARGE SCALE GENOMIC DNA]</scope>
    <source>
        <strain evidence="11 12">NBRC 13693</strain>
    </source>
</reference>
<name>A0A0D6Q521_KOMXY</name>
<dbReference type="Proteomes" id="UP000032683">
    <property type="component" value="Unassembled WGS sequence"/>
</dbReference>
<feature type="domain" description="Nucleoside transporter/FeoB GTPase Gate" evidence="10">
    <location>
        <begin position="97"/>
        <end position="195"/>
    </location>
</feature>
<evidence type="ECO:0000313" key="11">
    <source>
        <dbReference type="EMBL" id="GAN98539.1"/>
    </source>
</evidence>
<comment type="caution">
    <text evidence="11">The sequence shown here is derived from an EMBL/GenBank/DDBJ whole genome shotgun (WGS) entry which is preliminary data.</text>
</comment>
<feature type="transmembrane region" description="Helical" evidence="7">
    <location>
        <begin position="28"/>
        <end position="46"/>
    </location>
</feature>
<evidence type="ECO:0000313" key="12">
    <source>
        <dbReference type="Proteomes" id="UP000032683"/>
    </source>
</evidence>
<feature type="transmembrane region" description="Helical" evidence="7">
    <location>
        <begin position="200"/>
        <end position="219"/>
    </location>
</feature>
<dbReference type="Pfam" id="PF07670">
    <property type="entry name" value="Gate"/>
    <property type="match status" value="1"/>
</dbReference>
<keyword evidence="6 7" id="KW-0472">Membrane</keyword>
<evidence type="ECO:0000259" key="8">
    <source>
        <dbReference type="Pfam" id="PF01773"/>
    </source>
</evidence>
<evidence type="ECO:0000256" key="7">
    <source>
        <dbReference type="SAM" id="Phobius"/>
    </source>
</evidence>
<dbReference type="AlphaFoldDB" id="A0A0D6Q521"/>
<feature type="domain" description="Concentrative nucleoside transporter C-terminal" evidence="9">
    <location>
        <begin position="200"/>
        <end position="407"/>
    </location>
</feature>
<feature type="transmembrane region" description="Helical" evidence="7">
    <location>
        <begin position="6"/>
        <end position="21"/>
    </location>
</feature>
<evidence type="ECO:0000259" key="10">
    <source>
        <dbReference type="Pfam" id="PF07670"/>
    </source>
</evidence>
<organism evidence="11 12">
    <name type="scientific">Komagataeibacter xylinus NBRC 13693</name>
    <dbReference type="NCBI Taxonomy" id="1234668"/>
    <lineage>
        <taxon>Bacteria</taxon>
        <taxon>Pseudomonadati</taxon>
        <taxon>Pseudomonadota</taxon>
        <taxon>Alphaproteobacteria</taxon>
        <taxon>Acetobacterales</taxon>
        <taxon>Acetobacteraceae</taxon>
        <taxon>Komagataeibacter</taxon>
    </lineage>
</organism>
<evidence type="ECO:0000256" key="6">
    <source>
        <dbReference type="ARBA" id="ARBA00023136"/>
    </source>
</evidence>
<proteinExistence type="inferred from homology"/>
<dbReference type="InterPro" id="IPR011642">
    <property type="entry name" value="Gate_dom"/>
</dbReference>
<accession>A0A0D6Q521</accession>
<evidence type="ECO:0000256" key="5">
    <source>
        <dbReference type="ARBA" id="ARBA00022989"/>
    </source>
</evidence>
<dbReference type="GO" id="GO:0005337">
    <property type="term" value="F:nucleoside transmembrane transporter activity"/>
    <property type="evidence" value="ECO:0007669"/>
    <property type="project" value="InterPro"/>
</dbReference>
<dbReference type="RefSeq" id="WP_048855456.1">
    <property type="nucleotide sequence ID" value="NZ_BANJ01000005.1"/>
</dbReference>
<keyword evidence="3" id="KW-1003">Cell membrane</keyword>
<feature type="domain" description="Concentrative nucleoside transporter N-terminal" evidence="8">
    <location>
        <begin position="7"/>
        <end position="80"/>
    </location>
</feature>
<evidence type="ECO:0000256" key="3">
    <source>
        <dbReference type="ARBA" id="ARBA00022475"/>
    </source>
</evidence>
<feature type="transmembrane region" description="Helical" evidence="7">
    <location>
        <begin position="349"/>
        <end position="371"/>
    </location>
</feature>
<keyword evidence="4 7" id="KW-0812">Transmembrane</keyword>
<sequence>MHIRGFIGIIFLICVAMVFSTDRKRINLRIIGACLLLQAGIGLLVLRVPSGQAALRAISDMVTQVLSYGSEGARFLFGGLVGPRMHDLFPDGSYVFAFQVLPSLVYVSALIAVLYHFGIMQAFARLLGRGLQWLLGTSPVESFGAIITIFVGQSELPVALGPYLASMSTSELASVMCSGTASVSGATLVGYFGLGIPADYLVAASFMAIPGGLMFAKMLEPRAPDSPVSPIDAGRAAYHRAFFEAVMEGAMKGAQTAVAVAAMLVACIGLIALVNGMLQGIGGHVGLPALSLEYIMGLLLAPLAWMLGVPAGECDAVGSVLGLKVVLNEFIAYLRLGPDIQAGRLSARAAAIASFALCGFANLSSLGLAVAAFGSQCPDRREEIAHKSARAVLGGMLSNLMSAAIAGIIMP</sequence>
<dbReference type="PANTHER" id="PTHR10590:SF4">
    <property type="entry name" value="SOLUTE CARRIER FAMILY 28 MEMBER 3"/>
    <property type="match status" value="1"/>
</dbReference>
<dbReference type="InterPro" id="IPR011657">
    <property type="entry name" value="CNT_C_dom"/>
</dbReference>
<feature type="transmembrane region" description="Helical" evidence="7">
    <location>
        <begin position="257"/>
        <end position="278"/>
    </location>
</feature>
<dbReference type="PANTHER" id="PTHR10590">
    <property type="entry name" value="SODIUM/NUCLEOSIDE COTRANSPORTER"/>
    <property type="match status" value="1"/>
</dbReference>
<feature type="transmembrane region" description="Helical" evidence="7">
    <location>
        <begin position="130"/>
        <end position="152"/>
    </location>
</feature>
<feature type="transmembrane region" description="Helical" evidence="7">
    <location>
        <begin position="94"/>
        <end position="118"/>
    </location>
</feature>
<dbReference type="GO" id="GO:0015293">
    <property type="term" value="F:symporter activity"/>
    <property type="evidence" value="ECO:0007669"/>
    <property type="project" value="TreeGrafter"/>
</dbReference>
<dbReference type="InterPro" id="IPR002668">
    <property type="entry name" value="CNT_N_dom"/>
</dbReference>